<dbReference type="AlphaFoldDB" id="A0A838Y0K1"/>
<comment type="similarity">
    <text evidence="4">Belongs to the PTPS family. QueD subfamily.</text>
</comment>
<dbReference type="PANTHER" id="PTHR12589">
    <property type="entry name" value="PYRUVOYL TETRAHYDROBIOPTERIN SYNTHASE"/>
    <property type="match status" value="1"/>
</dbReference>
<evidence type="ECO:0000256" key="2">
    <source>
        <dbReference type="ARBA" id="ARBA00002285"/>
    </source>
</evidence>
<accession>A0A838Y0K1</accession>
<dbReference type="PANTHER" id="PTHR12589:SF7">
    <property type="entry name" value="6-PYRUVOYL TETRAHYDROBIOPTERIN SYNTHASE"/>
    <property type="match status" value="1"/>
</dbReference>
<dbReference type="GO" id="GO:0046872">
    <property type="term" value="F:metal ion binding"/>
    <property type="evidence" value="ECO:0007669"/>
    <property type="project" value="UniProtKB-KW"/>
</dbReference>
<evidence type="ECO:0000256" key="5">
    <source>
        <dbReference type="ARBA" id="ARBA00012982"/>
    </source>
</evidence>
<name>A0A838Y0K1_9HYPH</name>
<evidence type="ECO:0000256" key="3">
    <source>
        <dbReference type="ARBA" id="ARBA00005061"/>
    </source>
</evidence>
<dbReference type="SUPFAM" id="SSF55620">
    <property type="entry name" value="Tetrahydrobiopterin biosynthesis enzymes-like"/>
    <property type="match status" value="1"/>
</dbReference>
<dbReference type="RefSeq" id="WP_181760782.1">
    <property type="nucleotide sequence ID" value="NZ_BMCR01000003.1"/>
</dbReference>
<evidence type="ECO:0000256" key="10">
    <source>
        <dbReference type="ARBA" id="ARBA00031449"/>
    </source>
</evidence>
<evidence type="ECO:0000313" key="12">
    <source>
        <dbReference type="EMBL" id="MBA4612583.1"/>
    </source>
</evidence>
<dbReference type="EC" id="4.1.2.50" evidence="5"/>
<evidence type="ECO:0000256" key="9">
    <source>
        <dbReference type="ARBA" id="ARBA00023239"/>
    </source>
</evidence>
<dbReference type="InterPro" id="IPR038418">
    <property type="entry name" value="6-PTP_synth/QueD_sf"/>
</dbReference>
<evidence type="ECO:0000256" key="4">
    <source>
        <dbReference type="ARBA" id="ARBA00008900"/>
    </source>
</evidence>
<sequence length="133" mass="14725">MHAVEVRDHIMIAHSFSGAVFGPAQKLHGATFVVDAAFFAQSLDANGIVIDIGRAHEVLKEVLEPLNFQNLDELPEFAGKNTTTEFLTRHIHDRLAEAARADRLGRPGNELHSIRVSLHESHVARAWYEAPIA</sequence>
<keyword evidence="8" id="KW-0862">Zinc</keyword>
<comment type="function">
    <text evidence="2">Catalyzes the conversion of 7,8-dihydroneopterin triphosphate (H2NTP) to 6-carboxy-5,6,7,8-tetrahydropterin (CPH4) and acetaldehyde.</text>
</comment>
<proteinExistence type="inferred from homology"/>
<keyword evidence="7" id="KW-0479">Metal-binding</keyword>
<evidence type="ECO:0000256" key="11">
    <source>
        <dbReference type="ARBA" id="ARBA00048807"/>
    </source>
</evidence>
<comment type="pathway">
    <text evidence="3">Purine metabolism; 7-cyano-7-deazaguanine biosynthesis.</text>
</comment>
<dbReference type="Proteomes" id="UP000559404">
    <property type="component" value="Unassembled WGS sequence"/>
</dbReference>
<evidence type="ECO:0000256" key="8">
    <source>
        <dbReference type="ARBA" id="ARBA00022833"/>
    </source>
</evidence>
<evidence type="ECO:0000256" key="7">
    <source>
        <dbReference type="ARBA" id="ARBA00022723"/>
    </source>
</evidence>
<reference evidence="12 13" key="2">
    <citation type="submission" date="2020-08" db="EMBL/GenBank/DDBJ databases">
        <title>Stappia taiwanensis sp. nov., isolated from a coastal thermal spring.</title>
        <authorList>
            <person name="Kampfer P."/>
        </authorList>
    </citation>
    <scope>NUCLEOTIDE SEQUENCE [LARGE SCALE GENOMIC DNA]</scope>
    <source>
        <strain evidence="12 13">DSM 23284</strain>
    </source>
</reference>
<protein>
    <recommendedName>
        <fullName evidence="6">6-carboxy-5,6,7,8-tetrahydropterin synthase</fullName>
        <ecNumber evidence="5">4.1.2.50</ecNumber>
    </recommendedName>
    <alternativeName>
        <fullName evidence="10">Queuosine biosynthesis protein QueD</fullName>
    </alternativeName>
</protein>
<keyword evidence="13" id="KW-1185">Reference proteome</keyword>
<evidence type="ECO:0000256" key="6">
    <source>
        <dbReference type="ARBA" id="ARBA00018141"/>
    </source>
</evidence>
<evidence type="ECO:0000256" key="1">
    <source>
        <dbReference type="ARBA" id="ARBA00001947"/>
    </source>
</evidence>
<dbReference type="Gene3D" id="3.30.479.10">
    <property type="entry name" value="6-pyruvoyl tetrahydropterin synthase/QueD"/>
    <property type="match status" value="1"/>
</dbReference>
<comment type="catalytic activity">
    <reaction evidence="11">
        <text>7,8-dihydroneopterin 3'-triphosphate + H2O = 6-carboxy-5,6,7,8-tetrahydropterin + triphosphate + acetaldehyde + 2 H(+)</text>
        <dbReference type="Rhea" id="RHEA:27966"/>
        <dbReference type="ChEBI" id="CHEBI:15343"/>
        <dbReference type="ChEBI" id="CHEBI:15377"/>
        <dbReference type="ChEBI" id="CHEBI:15378"/>
        <dbReference type="ChEBI" id="CHEBI:18036"/>
        <dbReference type="ChEBI" id="CHEBI:58462"/>
        <dbReference type="ChEBI" id="CHEBI:61032"/>
        <dbReference type="EC" id="4.1.2.50"/>
    </reaction>
</comment>
<reference evidence="12 13" key="1">
    <citation type="submission" date="2020-07" db="EMBL/GenBank/DDBJ databases">
        <authorList>
            <person name="Li M."/>
        </authorList>
    </citation>
    <scope>NUCLEOTIDE SEQUENCE [LARGE SCALE GENOMIC DNA]</scope>
    <source>
        <strain evidence="12 13">DSM 23284</strain>
    </source>
</reference>
<dbReference type="Pfam" id="PF01242">
    <property type="entry name" value="PTPS"/>
    <property type="match status" value="1"/>
</dbReference>
<dbReference type="GO" id="GO:0070497">
    <property type="term" value="F:6-carboxytetrahydropterin synthase activity"/>
    <property type="evidence" value="ECO:0007669"/>
    <property type="project" value="UniProtKB-EC"/>
</dbReference>
<organism evidence="12 13">
    <name type="scientific">Stappia taiwanensis</name>
    <dbReference type="NCBI Taxonomy" id="992267"/>
    <lineage>
        <taxon>Bacteria</taxon>
        <taxon>Pseudomonadati</taxon>
        <taxon>Pseudomonadota</taxon>
        <taxon>Alphaproteobacteria</taxon>
        <taxon>Hyphomicrobiales</taxon>
        <taxon>Stappiaceae</taxon>
        <taxon>Stappia</taxon>
    </lineage>
</organism>
<gene>
    <name evidence="12" type="ORF">H1W37_13030</name>
</gene>
<comment type="cofactor">
    <cofactor evidence="1">
        <name>Zn(2+)</name>
        <dbReference type="ChEBI" id="CHEBI:29105"/>
    </cofactor>
</comment>
<dbReference type="EMBL" id="JACEON010000012">
    <property type="protein sequence ID" value="MBA4612583.1"/>
    <property type="molecule type" value="Genomic_DNA"/>
</dbReference>
<keyword evidence="9" id="KW-0456">Lyase</keyword>
<dbReference type="InterPro" id="IPR007115">
    <property type="entry name" value="6-PTP_synth/QueD"/>
</dbReference>
<evidence type="ECO:0000313" key="13">
    <source>
        <dbReference type="Proteomes" id="UP000559404"/>
    </source>
</evidence>
<comment type="caution">
    <text evidence="12">The sequence shown here is derived from an EMBL/GenBank/DDBJ whole genome shotgun (WGS) entry which is preliminary data.</text>
</comment>
<dbReference type="UniPathway" id="UPA00391"/>